<evidence type="ECO:0000256" key="1">
    <source>
        <dbReference type="ARBA" id="ARBA00003236"/>
    </source>
</evidence>
<dbReference type="Proteomes" id="UP000033514">
    <property type="component" value="Unassembled WGS sequence"/>
</dbReference>
<dbReference type="EMBL" id="LAJG01000005">
    <property type="protein sequence ID" value="KKB81335.1"/>
    <property type="molecule type" value="Genomic_DNA"/>
</dbReference>
<comment type="similarity">
    <text evidence="2">Belongs to the polysaccharide deacetylase family.</text>
</comment>
<organism evidence="6 7">
    <name type="scientific">Devosia soli</name>
    <dbReference type="NCBI Taxonomy" id="361041"/>
    <lineage>
        <taxon>Bacteria</taxon>
        <taxon>Pseudomonadati</taxon>
        <taxon>Pseudomonadota</taxon>
        <taxon>Alphaproteobacteria</taxon>
        <taxon>Hyphomicrobiales</taxon>
        <taxon>Devosiaceae</taxon>
        <taxon>Devosia</taxon>
    </lineage>
</organism>
<evidence type="ECO:0000259" key="5">
    <source>
        <dbReference type="Pfam" id="PF01522"/>
    </source>
</evidence>
<dbReference type="PATRIC" id="fig|361041.3.peg.4060"/>
<gene>
    <name evidence="6" type="ORF">VW35_03320</name>
</gene>
<reference evidence="6 7" key="1">
    <citation type="submission" date="2015-03" db="EMBL/GenBank/DDBJ databases">
        <authorList>
            <person name="Hassan Y.I."/>
            <person name="Lepp D."/>
            <person name="Zhou T."/>
        </authorList>
    </citation>
    <scope>NUCLEOTIDE SEQUENCE [LARGE SCALE GENOMIC DNA]</scope>
    <source>
        <strain evidence="6 7">GH2-10</strain>
    </source>
</reference>
<comment type="function">
    <text evidence="1">Is involved in generating a small heat-stable compound (Nod), an acylated oligomer of N-acetylglucosamine, that stimulates mitosis in various plant protoplasts.</text>
</comment>
<protein>
    <recommendedName>
        <fullName evidence="3">Chitooligosaccharide deacetylase</fullName>
    </recommendedName>
    <alternativeName>
        <fullName evidence="4">Nodulation protein B</fullName>
    </alternativeName>
</protein>
<dbReference type="GO" id="GO:0005975">
    <property type="term" value="P:carbohydrate metabolic process"/>
    <property type="evidence" value="ECO:0007669"/>
    <property type="project" value="InterPro"/>
</dbReference>
<evidence type="ECO:0000256" key="3">
    <source>
        <dbReference type="ARBA" id="ARBA00020071"/>
    </source>
</evidence>
<evidence type="ECO:0000313" key="7">
    <source>
        <dbReference type="Proteomes" id="UP000033514"/>
    </source>
</evidence>
<dbReference type="InterPro" id="IPR011330">
    <property type="entry name" value="Glyco_hydro/deAcase_b/a-brl"/>
</dbReference>
<comment type="caution">
    <text evidence="6">The sequence shown here is derived from an EMBL/GenBank/DDBJ whole genome shotgun (WGS) entry which is preliminary data.</text>
</comment>
<dbReference type="Pfam" id="PF01522">
    <property type="entry name" value="Polysacc_deac_1"/>
    <property type="match status" value="1"/>
</dbReference>
<proteinExistence type="inferred from homology"/>
<dbReference type="InterPro" id="IPR002509">
    <property type="entry name" value="NODB_dom"/>
</dbReference>
<dbReference type="GO" id="GO:0016810">
    <property type="term" value="F:hydrolase activity, acting on carbon-nitrogen (but not peptide) bonds"/>
    <property type="evidence" value="ECO:0007669"/>
    <property type="project" value="InterPro"/>
</dbReference>
<dbReference type="PANTHER" id="PTHR43123">
    <property type="entry name" value="POLYSACCHARIDE DEACETYLASE-RELATED"/>
    <property type="match status" value="1"/>
</dbReference>
<evidence type="ECO:0000256" key="2">
    <source>
        <dbReference type="ARBA" id="ARBA00010973"/>
    </source>
</evidence>
<name>A0A0F5LGA8_9HYPH</name>
<keyword evidence="7" id="KW-1185">Reference proteome</keyword>
<feature type="domain" description="NodB homology" evidence="5">
    <location>
        <begin position="53"/>
        <end position="163"/>
    </location>
</feature>
<accession>A0A0F5LGA8</accession>
<evidence type="ECO:0000313" key="6">
    <source>
        <dbReference type="EMBL" id="KKB81335.1"/>
    </source>
</evidence>
<dbReference type="STRING" id="361041.VW35_03320"/>
<dbReference type="Gene3D" id="3.20.20.370">
    <property type="entry name" value="Glycoside hydrolase/deacetylase"/>
    <property type="match status" value="1"/>
</dbReference>
<dbReference type="SUPFAM" id="SSF88713">
    <property type="entry name" value="Glycoside hydrolase/deacetylase"/>
    <property type="match status" value="1"/>
</dbReference>
<sequence length="280" mass="30456">MDHGLHAFSALPKRAKLTWPNGAAVAMAVVINVDYGDLATNPLNLVGFTHRDYGARVGIFRLMRILERLGIPASLPISDALLFRAPRIVEEARRLGWEFVAHGAKVTQPISGSMSEVDERAYLVTSRSAIEEATGKPPRGWLGPANAESSQTALLLAELGYDYTLDWGNDDQPYGFNTPACDLTAIPYSAETSDAAVVQSQSHTPWEFADALHDHLETLIAEGSASGRVMTLGLQAHVSGQPLRAKYIRQVLETARNSGKVWFATASEILDAYRAQKVAE</sequence>
<dbReference type="AlphaFoldDB" id="A0A0F5LGA8"/>
<evidence type="ECO:0000256" key="4">
    <source>
        <dbReference type="ARBA" id="ARBA00032976"/>
    </source>
</evidence>
<dbReference type="PANTHER" id="PTHR43123:SF4">
    <property type="entry name" value="POLYSACCHARIDE DEACETYLASE"/>
    <property type="match status" value="1"/>
</dbReference>